<evidence type="ECO:0000313" key="2">
    <source>
        <dbReference type="EMBL" id="TKG72474.1"/>
    </source>
</evidence>
<feature type="domain" description="SnoaL-like" evidence="1">
    <location>
        <begin position="16"/>
        <end position="137"/>
    </location>
</feature>
<dbReference type="Gene3D" id="3.10.450.50">
    <property type="match status" value="1"/>
</dbReference>
<sequence>MMTATKPIPGSEEEAVTAVMRSFSRAVGTFDADLMVSLWDPEAETIVYQPEELHHAIYSRDALHSYIRNLPNVIRGLYDTRVVDRKLEVCGEFAHAYVRFWCRIERPDDEPMDGQIRQTYLLRKRPSGWFFVQYHESRQVPGFAAPPSRTEM</sequence>
<dbReference type="InterPro" id="IPR032710">
    <property type="entry name" value="NTF2-like_dom_sf"/>
</dbReference>
<protein>
    <recommendedName>
        <fullName evidence="1">SnoaL-like domain-containing protein</fullName>
    </recommendedName>
</protein>
<evidence type="ECO:0000259" key="1">
    <source>
        <dbReference type="Pfam" id="PF13474"/>
    </source>
</evidence>
<reference evidence="2 3" key="1">
    <citation type="journal article" date="2015" name="Antonie Van Leeuwenhoek">
        <title>Prauserella endophytica sp. nov., an endophytic actinobacterium isolated from Tamarix taklamakanensis.</title>
        <authorList>
            <person name="Liu J.M."/>
            <person name="Habden X."/>
            <person name="Guo L."/>
            <person name="Tuo L."/>
            <person name="Jiang Z.K."/>
            <person name="Liu S.W."/>
            <person name="Liu X.F."/>
            <person name="Chen L."/>
            <person name="Li R.F."/>
            <person name="Zhang Y.Q."/>
            <person name="Sun C.H."/>
        </authorList>
    </citation>
    <scope>NUCLEOTIDE SEQUENCE [LARGE SCALE GENOMIC DNA]</scope>
    <source>
        <strain evidence="2 3">CGMCC 4.7182</strain>
    </source>
</reference>
<gene>
    <name evidence="2" type="ORF">FCN18_04265</name>
</gene>
<comment type="caution">
    <text evidence="2">The sequence shown here is derived from an EMBL/GenBank/DDBJ whole genome shotgun (WGS) entry which is preliminary data.</text>
</comment>
<dbReference type="EMBL" id="SWMS01000002">
    <property type="protein sequence ID" value="TKG72474.1"/>
    <property type="molecule type" value="Genomic_DNA"/>
</dbReference>
<dbReference type="Proteomes" id="UP000309992">
    <property type="component" value="Unassembled WGS sequence"/>
</dbReference>
<accession>A0ABY2S958</accession>
<evidence type="ECO:0000313" key="3">
    <source>
        <dbReference type="Proteomes" id="UP000309992"/>
    </source>
</evidence>
<dbReference type="InterPro" id="IPR037401">
    <property type="entry name" value="SnoaL-like"/>
</dbReference>
<name>A0ABY2S958_9PSEU</name>
<dbReference type="SUPFAM" id="SSF54427">
    <property type="entry name" value="NTF2-like"/>
    <property type="match status" value="1"/>
</dbReference>
<proteinExistence type="predicted"/>
<keyword evidence="3" id="KW-1185">Reference proteome</keyword>
<organism evidence="2 3">
    <name type="scientific">Prauserella endophytica</name>
    <dbReference type="NCBI Taxonomy" id="1592324"/>
    <lineage>
        <taxon>Bacteria</taxon>
        <taxon>Bacillati</taxon>
        <taxon>Actinomycetota</taxon>
        <taxon>Actinomycetes</taxon>
        <taxon>Pseudonocardiales</taxon>
        <taxon>Pseudonocardiaceae</taxon>
        <taxon>Prauserella</taxon>
        <taxon>Prauserella coralliicola group</taxon>
    </lineage>
</organism>
<dbReference type="Pfam" id="PF13474">
    <property type="entry name" value="SnoaL_3"/>
    <property type="match status" value="1"/>
</dbReference>